<protein>
    <submittedName>
        <fullName evidence="2">Uncharacterized protein</fullName>
    </submittedName>
</protein>
<evidence type="ECO:0000313" key="2">
    <source>
        <dbReference type="EMBL" id="CDP19137.1"/>
    </source>
</evidence>
<dbReference type="Gramene" id="CDP19137">
    <property type="protein sequence ID" value="CDP19137"/>
    <property type="gene ID" value="GSCOC_T00007298001"/>
</dbReference>
<proteinExistence type="predicted"/>
<dbReference type="PhylomeDB" id="A0A068VEX1"/>
<keyword evidence="3" id="KW-1185">Reference proteome</keyword>
<gene>
    <name evidence="2" type="ORF">GSCOC_T00007298001</name>
</gene>
<organism evidence="2 3">
    <name type="scientific">Coffea canephora</name>
    <name type="common">Robusta coffee</name>
    <dbReference type="NCBI Taxonomy" id="49390"/>
    <lineage>
        <taxon>Eukaryota</taxon>
        <taxon>Viridiplantae</taxon>
        <taxon>Streptophyta</taxon>
        <taxon>Embryophyta</taxon>
        <taxon>Tracheophyta</taxon>
        <taxon>Spermatophyta</taxon>
        <taxon>Magnoliopsida</taxon>
        <taxon>eudicotyledons</taxon>
        <taxon>Gunneridae</taxon>
        <taxon>Pentapetalae</taxon>
        <taxon>asterids</taxon>
        <taxon>lamiids</taxon>
        <taxon>Gentianales</taxon>
        <taxon>Rubiaceae</taxon>
        <taxon>Ixoroideae</taxon>
        <taxon>Gardenieae complex</taxon>
        <taxon>Bertiereae - Coffeeae clade</taxon>
        <taxon>Coffeeae</taxon>
        <taxon>Coffea</taxon>
    </lineage>
</organism>
<sequence length="146" mass="16610">MKTLTGKTITLEAESYDTIDNLEDGCTLAGYNIQKESTLYLRGGTKKRKKKTYTKPKKIKYKKKKVKLVVLQFYKVNAQYSILMDELFLNCKRTGNDSDRLSSIESKSALVGNEPKNEGLLSATSSSHSKLLRIVIQKYTRSYPNE</sequence>
<dbReference type="InterPro" id="IPR029071">
    <property type="entry name" value="Ubiquitin-like_domsf"/>
</dbReference>
<dbReference type="PANTHER" id="PTHR10666">
    <property type="entry name" value="UBIQUITIN"/>
    <property type="match status" value="1"/>
</dbReference>
<dbReference type="InParanoid" id="A0A068VEX1"/>
<dbReference type="SUPFAM" id="SSF54236">
    <property type="entry name" value="Ubiquitin-like"/>
    <property type="match status" value="1"/>
</dbReference>
<dbReference type="EMBL" id="HG739440">
    <property type="protein sequence ID" value="CDP19137.1"/>
    <property type="molecule type" value="Genomic_DNA"/>
</dbReference>
<accession>A0A068VEX1</accession>
<evidence type="ECO:0000313" key="3">
    <source>
        <dbReference type="Proteomes" id="UP000295252"/>
    </source>
</evidence>
<name>A0A068VEX1_COFCA</name>
<dbReference type="Gene3D" id="6.20.50.150">
    <property type="match status" value="1"/>
</dbReference>
<dbReference type="AlphaFoldDB" id="A0A068VEX1"/>
<dbReference type="Proteomes" id="UP000295252">
    <property type="component" value="Chromosome II"/>
</dbReference>
<keyword evidence="1" id="KW-0832">Ubl conjugation</keyword>
<dbReference type="InterPro" id="IPR038582">
    <property type="entry name" value="Ribosomal_eS31_euk-type_sf"/>
</dbReference>
<reference evidence="3" key="1">
    <citation type="journal article" date="2014" name="Science">
        <title>The coffee genome provides insight into the convergent evolution of caffeine biosynthesis.</title>
        <authorList>
            <person name="Denoeud F."/>
            <person name="Carretero-Paulet L."/>
            <person name="Dereeper A."/>
            <person name="Droc G."/>
            <person name="Guyot R."/>
            <person name="Pietrella M."/>
            <person name="Zheng C."/>
            <person name="Alberti A."/>
            <person name="Anthony F."/>
            <person name="Aprea G."/>
            <person name="Aury J.M."/>
            <person name="Bento P."/>
            <person name="Bernard M."/>
            <person name="Bocs S."/>
            <person name="Campa C."/>
            <person name="Cenci A."/>
            <person name="Combes M.C."/>
            <person name="Crouzillat D."/>
            <person name="Da Silva C."/>
            <person name="Daddiego L."/>
            <person name="De Bellis F."/>
            <person name="Dussert S."/>
            <person name="Garsmeur O."/>
            <person name="Gayraud T."/>
            <person name="Guignon V."/>
            <person name="Jahn K."/>
            <person name="Jamilloux V."/>
            <person name="Joet T."/>
            <person name="Labadie K."/>
            <person name="Lan T."/>
            <person name="Leclercq J."/>
            <person name="Lepelley M."/>
            <person name="Leroy T."/>
            <person name="Li L.T."/>
            <person name="Librado P."/>
            <person name="Lopez L."/>
            <person name="Munoz A."/>
            <person name="Noel B."/>
            <person name="Pallavicini A."/>
            <person name="Perrotta G."/>
            <person name="Poncet V."/>
            <person name="Pot D."/>
            <person name="Priyono X."/>
            <person name="Rigoreau M."/>
            <person name="Rouard M."/>
            <person name="Rozas J."/>
            <person name="Tranchant-Dubreuil C."/>
            <person name="VanBuren R."/>
            <person name="Zhang Q."/>
            <person name="Andrade A.C."/>
            <person name="Argout X."/>
            <person name="Bertrand B."/>
            <person name="de Kochko A."/>
            <person name="Graziosi G."/>
            <person name="Henry R.J."/>
            <person name="Jayarama X."/>
            <person name="Ming R."/>
            <person name="Nagai C."/>
            <person name="Rounsley S."/>
            <person name="Sankoff D."/>
            <person name="Giuliano G."/>
            <person name="Albert V.A."/>
            <person name="Wincker P."/>
            <person name="Lashermes P."/>
        </authorList>
    </citation>
    <scope>NUCLEOTIDE SEQUENCE [LARGE SCALE GENOMIC DNA]</scope>
    <source>
        <strain evidence="3">cv. DH200-94</strain>
    </source>
</reference>
<dbReference type="InterPro" id="IPR050158">
    <property type="entry name" value="Ubiquitin_ubiquitin-like"/>
</dbReference>
<dbReference type="STRING" id="49390.A0A068VEX1"/>
<evidence type="ECO:0000256" key="1">
    <source>
        <dbReference type="ARBA" id="ARBA00022843"/>
    </source>
</evidence>